<comment type="caution">
    <text evidence="2">The sequence shown here is derived from an EMBL/GenBank/DDBJ whole genome shotgun (WGS) entry which is preliminary data.</text>
</comment>
<dbReference type="OrthoDB" id="451956at2"/>
<dbReference type="EMBL" id="ANNX02000031">
    <property type="protein sequence ID" value="KYC39999.1"/>
    <property type="molecule type" value="Genomic_DNA"/>
</dbReference>
<keyword evidence="2" id="KW-0808">Transferase</keyword>
<dbReference type="STRING" id="128403.WA1_29000"/>
<evidence type="ECO:0000259" key="1">
    <source>
        <dbReference type="Pfam" id="PF00535"/>
    </source>
</evidence>
<dbReference type="InterPro" id="IPR001173">
    <property type="entry name" value="Glyco_trans_2-like"/>
</dbReference>
<proteinExistence type="predicted"/>
<dbReference type="RefSeq" id="WP_017747111.1">
    <property type="nucleotide sequence ID" value="NZ_KQ976354.1"/>
</dbReference>
<dbReference type="AlphaFoldDB" id="A0A139X5L9"/>
<dbReference type="CDD" id="cd00761">
    <property type="entry name" value="Glyco_tranf_GTA_type"/>
    <property type="match status" value="1"/>
</dbReference>
<feature type="domain" description="Glycosyltransferase 2-like" evidence="1">
    <location>
        <begin position="46"/>
        <end position="124"/>
    </location>
</feature>
<name>A0A139X5L9_9CYAN</name>
<accession>A0A139X5L9</accession>
<dbReference type="Pfam" id="PF00535">
    <property type="entry name" value="Glycos_transf_2"/>
    <property type="match status" value="1"/>
</dbReference>
<evidence type="ECO:0000313" key="2">
    <source>
        <dbReference type="EMBL" id="KYC39999.1"/>
    </source>
</evidence>
<evidence type="ECO:0000313" key="3">
    <source>
        <dbReference type="Proteomes" id="UP000076925"/>
    </source>
</evidence>
<sequence length="327" mass="38269">MSNQPFLTIVTATRGSFSDFWLEQLLKIKGDVQFILVYPPEASVKKIDDPRVEFLTSPFKGEVMQRFTGLINAKGNYVMALDDDDFAHPELLELTVKYFQRFPDSWVLRLKIQNINDDDEARIKQDWETIPEVEQLEICQKTPENPYPFQQGNYKGLLEVPIAPLDKPLDIRHIIFPWKQRTDQNGIHFENFNNRVWKTERVKAALHELSGAMKIVGALTWLPAWSLDRLLGLFVQAKFYQKDAIIGHAPPKPEQIRYIVRDSSLKETRLYLMADLLLVKCYPQYGYFWNLIFWQLYTIPRIIGKSVKLRFFKLKKNKTENTIAIEG</sequence>
<dbReference type="InterPro" id="IPR029044">
    <property type="entry name" value="Nucleotide-diphossugar_trans"/>
</dbReference>
<dbReference type="Proteomes" id="UP000076925">
    <property type="component" value="Unassembled WGS sequence"/>
</dbReference>
<organism evidence="2 3">
    <name type="scientific">Scytonema hofmannii PCC 7110</name>
    <dbReference type="NCBI Taxonomy" id="128403"/>
    <lineage>
        <taxon>Bacteria</taxon>
        <taxon>Bacillati</taxon>
        <taxon>Cyanobacteriota</taxon>
        <taxon>Cyanophyceae</taxon>
        <taxon>Nostocales</taxon>
        <taxon>Scytonemataceae</taxon>
        <taxon>Scytonema</taxon>
    </lineage>
</organism>
<dbReference type="Gene3D" id="3.90.550.10">
    <property type="entry name" value="Spore Coat Polysaccharide Biosynthesis Protein SpsA, Chain A"/>
    <property type="match status" value="1"/>
</dbReference>
<gene>
    <name evidence="2" type="ORF">WA1_29000</name>
</gene>
<protein>
    <submittedName>
        <fullName evidence="2">Glycosyl transferase family A</fullName>
    </submittedName>
</protein>
<dbReference type="GO" id="GO:0016740">
    <property type="term" value="F:transferase activity"/>
    <property type="evidence" value="ECO:0007669"/>
    <property type="project" value="UniProtKB-KW"/>
</dbReference>
<reference evidence="2 3" key="1">
    <citation type="journal article" date="2013" name="Genome Biol. Evol.">
        <title>Genomes of Stigonematalean cyanobacteria (subsection V) and the evolution of oxygenic photosynthesis from prokaryotes to plastids.</title>
        <authorList>
            <person name="Dagan T."/>
            <person name="Roettger M."/>
            <person name="Stucken K."/>
            <person name="Landan G."/>
            <person name="Koch R."/>
            <person name="Major P."/>
            <person name="Gould S.B."/>
            <person name="Goremykin V.V."/>
            <person name="Rippka R."/>
            <person name="Tandeau de Marsac N."/>
            <person name="Gugger M."/>
            <person name="Lockhart P.J."/>
            <person name="Allen J.F."/>
            <person name="Brune I."/>
            <person name="Maus I."/>
            <person name="Puhler A."/>
            <person name="Martin W.F."/>
        </authorList>
    </citation>
    <scope>NUCLEOTIDE SEQUENCE [LARGE SCALE GENOMIC DNA]</scope>
    <source>
        <strain evidence="2 3">PCC 7110</strain>
    </source>
</reference>
<keyword evidence="3" id="KW-1185">Reference proteome</keyword>
<dbReference type="SUPFAM" id="SSF53448">
    <property type="entry name" value="Nucleotide-diphospho-sugar transferases"/>
    <property type="match status" value="1"/>
</dbReference>